<protein>
    <recommendedName>
        <fullName evidence="8">Zn(2)-C6 fungal-type domain-containing protein</fullName>
    </recommendedName>
</protein>
<keyword evidence="10" id="KW-1185">Reference proteome</keyword>
<dbReference type="EMBL" id="PYSW02000007">
    <property type="protein sequence ID" value="KAG2389429.1"/>
    <property type="molecule type" value="Genomic_DNA"/>
</dbReference>
<gene>
    <name evidence="9" type="ORF">C9374_013989</name>
</gene>
<dbReference type="InterPro" id="IPR050815">
    <property type="entry name" value="TF_fung"/>
</dbReference>
<feature type="compositionally biased region" description="Low complexity" evidence="7">
    <location>
        <begin position="129"/>
        <end position="151"/>
    </location>
</feature>
<feature type="compositionally biased region" description="Low complexity" evidence="7">
    <location>
        <begin position="100"/>
        <end position="112"/>
    </location>
</feature>
<accession>A0AA88H0T8</accession>
<dbReference type="InterPro" id="IPR001138">
    <property type="entry name" value="Zn2Cys6_DnaBD"/>
</dbReference>
<feature type="compositionally biased region" description="Polar residues" evidence="7">
    <location>
        <begin position="152"/>
        <end position="166"/>
    </location>
</feature>
<dbReference type="GO" id="GO:0008270">
    <property type="term" value="F:zinc ion binding"/>
    <property type="evidence" value="ECO:0007669"/>
    <property type="project" value="InterPro"/>
</dbReference>
<reference evidence="9 10" key="1">
    <citation type="journal article" date="2018" name="BMC Genomics">
        <title>The genome of Naegleria lovaniensis, the basis for a comparative approach to unravel pathogenicity factors of the human pathogenic amoeba N. fowleri.</title>
        <authorList>
            <person name="Liechti N."/>
            <person name="Schurch N."/>
            <person name="Bruggmann R."/>
            <person name="Wittwer M."/>
        </authorList>
    </citation>
    <scope>NUCLEOTIDE SEQUENCE [LARGE SCALE GENOMIC DNA]</scope>
    <source>
        <strain evidence="9 10">ATCC 30569</strain>
    </source>
</reference>
<feature type="domain" description="Zn(2)-C6 fungal-type" evidence="8">
    <location>
        <begin position="339"/>
        <end position="368"/>
    </location>
</feature>
<dbReference type="PANTHER" id="PTHR47338:SF5">
    <property type="entry name" value="ZN(II)2CYS6 TRANSCRIPTION FACTOR (EUROFUNG)"/>
    <property type="match status" value="1"/>
</dbReference>
<evidence type="ECO:0000256" key="5">
    <source>
        <dbReference type="ARBA" id="ARBA00023242"/>
    </source>
</evidence>
<keyword evidence="5" id="KW-0539">Nucleus</keyword>
<dbReference type="InterPro" id="IPR036864">
    <property type="entry name" value="Zn2-C6_fun-type_DNA-bd_sf"/>
</dbReference>
<dbReference type="GeneID" id="68106442"/>
<evidence type="ECO:0000259" key="8">
    <source>
        <dbReference type="PROSITE" id="PS50048"/>
    </source>
</evidence>
<keyword evidence="3" id="KW-0805">Transcription regulation</keyword>
<keyword evidence="6" id="KW-0175">Coiled coil</keyword>
<organism evidence="9 10">
    <name type="scientific">Naegleria lovaniensis</name>
    <name type="common">Amoeba</name>
    <dbReference type="NCBI Taxonomy" id="51637"/>
    <lineage>
        <taxon>Eukaryota</taxon>
        <taxon>Discoba</taxon>
        <taxon>Heterolobosea</taxon>
        <taxon>Tetramitia</taxon>
        <taxon>Eutetramitia</taxon>
        <taxon>Vahlkampfiidae</taxon>
        <taxon>Naegleria</taxon>
    </lineage>
</organism>
<dbReference type="GO" id="GO:0000981">
    <property type="term" value="F:DNA-binding transcription factor activity, RNA polymerase II-specific"/>
    <property type="evidence" value="ECO:0007669"/>
    <property type="project" value="InterPro"/>
</dbReference>
<dbReference type="CDD" id="cd00067">
    <property type="entry name" value="GAL4"/>
    <property type="match status" value="1"/>
</dbReference>
<comment type="subcellular location">
    <subcellularLocation>
        <location evidence="1">Nucleus</location>
    </subcellularLocation>
</comment>
<name>A0AA88H0T8_NAELO</name>
<feature type="compositionally biased region" description="Polar residues" evidence="7">
    <location>
        <begin position="319"/>
        <end position="330"/>
    </location>
</feature>
<feature type="region of interest" description="Disordered" evidence="7">
    <location>
        <begin position="437"/>
        <end position="466"/>
    </location>
</feature>
<feature type="compositionally biased region" description="Polar residues" evidence="7">
    <location>
        <begin position="256"/>
        <end position="277"/>
    </location>
</feature>
<evidence type="ECO:0000313" key="10">
    <source>
        <dbReference type="Proteomes" id="UP000816034"/>
    </source>
</evidence>
<feature type="coiled-coil region" evidence="6">
    <location>
        <begin position="377"/>
        <end position="408"/>
    </location>
</feature>
<dbReference type="PROSITE" id="PS50048">
    <property type="entry name" value="ZN2_CY6_FUNGAL_2"/>
    <property type="match status" value="1"/>
</dbReference>
<feature type="compositionally biased region" description="Low complexity" evidence="7">
    <location>
        <begin position="188"/>
        <end position="199"/>
    </location>
</feature>
<feature type="compositionally biased region" description="Polar residues" evidence="7">
    <location>
        <begin position="455"/>
        <end position="466"/>
    </location>
</feature>
<dbReference type="Pfam" id="PF00172">
    <property type="entry name" value="Zn_clus"/>
    <property type="match status" value="1"/>
</dbReference>
<dbReference type="Gene3D" id="4.10.240.10">
    <property type="entry name" value="Zn(2)-C6 fungal-type DNA-binding domain"/>
    <property type="match status" value="1"/>
</dbReference>
<feature type="region of interest" description="Disordered" evidence="7">
    <location>
        <begin position="39"/>
        <end position="70"/>
    </location>
</feature>
<dbReference type="PROSITE" id="PS00463">
    <property type="entry name" value="ZN2_CY6_FUNGAL_1"/>
    <property type="match status" value="1"/>
</dbReference>
<feature type="compositionally biased region" description="Low complexity" evidence="7">
    <location>
        <begin position="440"/>
        <end position="454"/>
    </location>
</feature>
<evidence type="ECO:0000313" key="9">
    <source>
        <dbReference type="EMBL" id="KAG2389429.1"/>
    </source>
</evidence>
<dbReference type="SUPFAM" id="SSF57701">
    <property type="entry name" value="Zn2/Cys6 DNA-binding domain"/>
    <property type="match status" value="1"/>
</dbReference>
<sequence>MNPHQQQHYHHFANNGMMNYAKSYPSGFPQYYHGNSENGMNDMTNPSHLHNTTYGSLSSNYSSSSTQPHPTMYSQQNNNSIMGYHHVHSAGSIPTTTLGRSNNSPLPRSLSPSPSPPTTYYHHLGPQQHSSLHTNNNNNNTYHNSTNPNRNQHNTNSNYQSFSGSQGLDPMVGSFQPFTSPSALPPFNNYYNNTNGTSGESVMNSSNHVTQNSHPQFSNRTYNDGGSNSQQLQHNPTMNSTSAPAVSRKSSSASSTQNPSPTKFIQMQVPGTTTQKESSSPSSLKRASPSSTSKNVTQPSCQQNVVDHVDSMESDEDNVSASSPRSSNNGRRTKKSTRACEACRKHHRKCDGASPCKTCVSKGIECIYTERKKRGPKNEASKLLKKEIEELREQLLQTREQQKAWEQRYNELLRSSSTGQLPGSAFMAFHHEQSACGTTNSQSIPPSSNSSNLSVIGNTSQPLTENNPRHYPQQAFNPSMSNFTEQQQFSQFQELAWNSNTSNSKPVQMYSTSASFEDSLNKKRKCEDETNIEENSTKKVKKAGDVDAAIEELDLTNTNAMSPMRCDGHHFALCSMVTRFVTFWDKFVHPFHSLLPMKWQSAMPDLLFDIIRSDGHNSENSLFMYSLLCNSARSIGDVSLSRDLHQRAIQLLPLHSESCDPRVGFSLVLLGYYNMSVGSLKKALEYSKNALQVAYASEKPPENLIMNAYLAIASISDDYEERKRNFKLLAGTGSVCDVLMGVSGDVQNEITHGGNNNYKDLITRMADLLRLKNLSATNVTLMHEVGLYGILVLCLHKACYRDLAISYGRKLLDLSKDSNFKHCCIGTTSSAIAQAASMFLDFECYPEFYECMTIMDELSLRFELAGMMKSNVQERFTFVSNQLALSSSGSSNSSLSPGNFGNIF</sequence>
<dbReference type="GO" id="GO:0005634">
    <property type="term" value="C:nucleus"/>
    <property type="evidence" value="ECO:0007669"/>
    <property type="project" value="UniProtKB-SubCell"/>
</dbReference>
<comment type="caution">
    <text evidence="9">The sequence shown here is derived from an EMBL/GenBank/DDBJ whole genome shotgun (WGS) entry which is preliminary data.</text>
</comment>
<feature type="compositionally biased region" description="Polar residues" evidence="7">
    <location>
        <begin position="39"/>
        <end position="55"/>
    </location>
</feature>
<proteinExistence type="predicted"/>
<feature type="compositionally biased region" description="Low complexity" evidence="7">
    <location>
        <begin position="56"/>
        <end position="65"/>
    </location>
</feature>
<feature type="compositionally biased region" description="Polar residues" evidence="7">
    <location>
        <begin position="294"/>
        <end position="305"/>
    </location>
</feature>
<evidence type="ECO:0000256" key="3">
    <source>
        <dbReference type="ARBA" id="ARBA00023015"/>
    </source>
</evidence>
<dbReference type="Proteomes" id="UP000816034">
    <property type="component" value="Unassembled WGS sequence"/>
</dbReference>
<evidence type="ECO:0000256" key="7">
    <source>
        <dbReference type="SAM" id="MobiDB-lite"/>
    </source>
</evidence>
<dbReference type="SMART" id="SM00066">
    <property type="entry name" value="GAL4"/>
    <property type="match status" value="1"/>
</dbReference>
<dbReference type="RefSeq" id="XP_044553421.1">
    <property type="nucleotide sequence ID" value="XM_044689926.1"/>
</dbReference>
<feature type="compositionally biased region" description="Low complexity" evidence="7">
    <location>
        <begin position="278"/>
        <end position="293"/>
    </location>
</feature>
<evidence type="ECO:0000256" key="1">
    <source>
        <dbReference type="ARBA" id="ARBA00004123"/>
    </source>
</evidence>
<keyword evidence="4" id="KW-0804">Transcription</keyword>
<feature type="compositionally biased region" description="Polar residues" evidence="7">
    <location>
        <begin position="200"/>
        <end position="239"/>
    </location>
</feature>
<dbReference type="AlphaFoldDB" id="A0AA88H0T8"/>
<evidence type="ECO:0000256" key="4">
    <source>
        <dbReference type="ARBA" id="ARBA00023163"/>
    </source>
</evidence>
<feature type="region of interest" description="Disordered" evidence="7">
    <location>
        <begin position="89"/>
        <end position="338"/>
    </location>
</feature>
<evidence type="ECO:0000256" key="2">
    <source>
        <dbReference type="ARBA" id="ARBA00022723"/>
    </source>
</evidence>
<dbReference type="PANTHER" id="PTHR47338">
    <property type="entry name" value="ZN(II)2CYS6 TRANSCRIPTION FACTOR (EUROFUNG)-RELATED"/>
    <property type="match status" value="1"/>
</dbReference>
<feature type="compositionally biased region" description="Low complexity" evidence="7">
    <location>
        <begin position="240"/>
        <end position="255"/>
    </location>
</feature>
<evidence type="ECO:0000256" key="6">
    <source>
        <dbReference type="SAM" id="Coils"/>
    </source>
</evidence>
<keyword evidence="2" id="KW-0479">Metal-binding</keyword>